<dbReference type="RefSeq" id="WP_395815477.1">
    <property type="nucleotide sequence ID" value="NZ_CP043494.1"/>
</dbReference>
<keyword evidence="1" id="KW-0808">Transferase</keyword>
<name>A0ABY9WLV0_9BACT</name>
<sequence>MSEARPSFARHRTALERTDLSRPVRLALNDSIITQNTRVLDYGCGRGGDIRRLRERGIDCDGWDPAHRPEGPRVPADVVNLGYVVNVIEDIEERAEVLRSAWSLAKQVLVVAARLEVEAHQSIGGCHQDGFVTRLGTFQKLYQQDELRRWIDGTLEVTGVPAGPGVFYIFREEAARQTFLASRYRRLSAAPRARRSDELFERHKDILQPLLDFFGHHGRLPQPEELGGAQAICEAFGSIQRAFRVVQAVVDEAQWEDVQQQRTEDLLIYLALSRFSQRPRLTELSASLQLDMRAFFTSYKAACELADALLFSAGHMPSVDRLCQQSTVGKQTPSALYVHESALDKLPPVLRIYEGCARTFIGSVEGANVIKLHRGSPQVSYLSYPDFDSAPHPSLNSSLLVALQTFRIEMRHFSNSKNPPILHRKEEFVTETYPQRAKFARLTAQEERHGLYVSPERIGTKAGWEQVLNERGVSLRGHRVVLNKETTK</sequence>
<dbReference type="InterPro" id="IPR029063">
    <property type="entry name" value="SAM-dependent_MTases_sf"/>
</dbReference>
<accession>A0ABY9WLV0</accession>
<dbReference type="SUPFAM" id="SSF53335">
    <property type="entry name" value="S-adenosyl-L-methionine-dependent methyltransferases"/>
    <property type="match status" value="1"/>
</dbReference>
<dbReference type="Gene3D" id="3.40.50.150">
    <property type="entry name" value="Vaccinia Virus protein VP39"/>
    <property type="match status" value="1"/>
</dbReference>
<dbReference type="Proteomes" id="UP001611383">
    <property type="component" value="Chromosome"/>
</dbReference>
<evidence type="ECO:0000313" key="2">
    <source>
        <dbReference type="Proteomes" id="UP001611383"/>
    </source>
</evidence>
<dbReference type="GO" id="GO:0032259">
    <property type="term" value="P:methylation"/>
    <property type="evidence" value="ECO:0007669"/>
    <property type="project" value="UniProtKB-KW"/>
</dbReference>
<protein>
    <submittedName>
        <fullName evidence="1">DNA phosphorothioation-associated putative methyltransferase</fullName>
    </submittedName>
</protein>
<dbReference type="EMBL" id="CP043494">
    <property type="protein sequence ID" value="WNG43782.1"/>
    <property type="molecule type" value="Genomic_DNA"/>
</dbReference>
<dbReference type="NCBIfam" id="TIGR04096">
    <property type="entry name" value="dnd_rel_methyl"/>
    <property type="match status" value="1"/>
</dbReference>
<evidence type="ECO:0000313" key="1">
    <source>
        <dbReference type="EMBL" id="WNG43782.1"/>
    </source>
</evidence>
<dbReference type="GO" id="GO:0008168">
    <property type="term" value="F:methyltransferase activity"/>
    <property type="evidence" value="ECO:0007669"/>
    <property type="project" value="UniProtKB-KW"/>
</dbReference>
<gene>
    <name evidence="1" type="ORF">F0U60_06485</name>
</gene>
<dbReference type="InterPro" id="IPR024019">
    <property type="entry name" value="CHP04096"/>
</dbReference>
<reference evidence="1 2" key="1">
    <citation type="submission" date="2019-08" db="EMBL/GenBank/DDBJ databases">
        <title>Archangium and Cystobacter genomes.</title>
        <authorList>
            <person name="Chen I.-C.K."/>
            <person name="Wielgoss S."/>
        </authorList>
    </citation>
    <scope>NUCLEOTIDE SEQUENCE [LARGE SCALE GENOMIC DNA]</scope>
    <source>
        <strain evidence="1 2">Cbm 6</strain>
    </source>
</reference>
<keyword evidence="1" id="KW-0489">Methyltransferase</keyword>
<proteinExistence type="predicted"/>
<keyword evidence="2" id="KW-1185">Reference proteome</keyword>
<organism evidence="1 2">
    <name type="scientific">Archangium minus</name>
    <dbReference type="NCBI Taxonomy" id="83450"/>
    <lineage>
        <taxon>Bacteria</taxon>
        <taxon>Pseudomonadati</taxon>
        <taxon>Myxococcota</taxon>
        <taxon>Myxococcia</taxon>
        <taxon>Myxococcales</taxon>
        <taxon>Cystobacterineae</taxon>
        <taxon>Archangiaceae</taxon>
        <taxon>Archangium</taxon>
    </lineage>
</organism>